<feature type="region of interest" description="Disordered" evidence="1">
    <location>
        <begin position="832"/>
        <end position="867"/>
    </location>
</feature>
<keyword evidence="4" id="KW-1185">Reference proteome</keyword>
<evidence type="ECO:0000313" key="4">
    <source>
        <dbReference type="Proteomes" id="UP000030140"/>
    </source>
</evidence>
<gene>
    <name evidence="3" type="ORF">NV36_07090</name>
</gene>
<dbReference type="InterPro" id="IPR052894">
    <property type="entry name" value="AsmA-related"/>
</dbReference>
<dbReference type="AlphaFoldDB" id="A0A0A2GTM1"/>
<sequence length="897" mass="97559">MKKIFKIIGIVVLVLVIVLAVSPFLFRGKLEDLLKETINNNLNAQVEWSSLDLSLFRSFPDATVIVNDFTVINNAPFAGDKLASGKEIRIEMGVTQLFKNTADEPIAIDALSLLEANVHLQVDSLGNANYDIVKETPTTETTTEESSEPFVFNLQEYSLIDSKIIYDDRSTQTHLELTEVNHTGSGDFSAIESELDTKTHAVVSFDYGGTHYLDGHDLDLEAVIQMELEKQKYTFKENLAKINELPLEFNGFIELLEDGNLMDLSFKTPSSDFKNFLALIPKEYRANLDGVETSGDFRVSGIIKGKTTETSIPNLDIEIMSNNASFKYPDLPKRMNNINIDVKIKNDTGITELTYIEINDLRFKIDQDTFTAKGTLKNLMGNMLVNLDLDGALDLGNIDKVYPLNLDQPLQGRLVADVVTSFDMNAVEKQQYQNIKSAGNATLSDFTYSTPELPNPIAIQNADVSFKTGNIALNSFAATSGTSDINATGSIENLIPFVMSKEDLKGRFDVTSKVFNLDDFATTTATTTATTSGTIQASTSESDTAVQIPDFLDASVNFNAEKVIYDGLELTNTKGSVTIANEQASLSNLNSGIFGGAAGLSGSVTTRDGTPTFNMTVDLSSIDIDRSFKELEMLQGLAPIAKALQGALNTKIQLQGQLDDNFSPILSTISGDAFAEILTADVDADKMPLLNLLSQKLDFINLDDLKLDKLKTSLTFNDGQVAVKPFDFNVKGINVQVSGGHSFTNEMNYTLNLDLPAKYLGGDVSGLLSKLTDAEKESIHIDVPVSLSGNFTAPKVDLNLKAATTALTNQIIEIQKQRAKNKVEDKLTDVLGGLLGGNKSTPNTTETDSTTTDTQTPQNTTTTPKAEDAIKDVATGILGGLFGKKKTTKETVKDTVN</sequence>
<evidence type="ECO:0000256" key="1">
    <source>
        <dbReference type="SAM" id="MobiDB-lite"/>
    </source>
</evidence>
<evidence type="ECO:0000256" key="2">
    <source>
        <dbReference type="SAM" id="Phobius"/>
    </source>
</evidence>
<keyword evidence="2" id="KW-1133">Transmembrane helix</keyword>
<proteinExistence type="predicted"/>
<keyword evidence="2" id="KW-0812">Transmembrane</keyword>
<name>A0A0A2GTM1_9FLAO</name>
<dbReference type="Proteomes" id="UP000030140">
    <property type="component" value="Unassembled WGS sequence"/>
</dbReference>
<dbReference type="EMBL" id="JSAQ01000001">
    <property type="protein sequence ID" value="KGO06629.1"/>
    <property type="molecule type" value="Genomic_DNA"/>
</dbReference>
<feature type="compositionally biased region" description="Low complexity" evidence="1">
    <location>
        <begin position="840"/>
        <end position="863"/>
    </location>
</feature>
<comment type="caution">
    <text evidence="3">The sequence shown here is derived from an EMBL/GenBank/DDBJ whole genome shotgun (WGS) entry which is preliminary data.</text>
</comment>
<dbReference type="PANTHER" id="PTHR30441:SF8">
    <property type="entry name" value="DUF748 DOMAIN-CONTAINING PROTEIN"/>
    <property type="match status" value="1"/>
</dbReference>
<reference evidence="3 4" key="1">
    <citation type="submission" date="2014-10" db="EMBL/GenBank/DDBJ databases">
        <title>Draft genome sequence of the proteorhodopsin-containing marine bacterium Dokdonia donghaensis.</title>
        <authorList>
            <person name="Gomez-Consarnau L."/>
            <person name="Gonzalez J.M."/>
            <person name="Riedel T."/>
            <person name="Jaenicke S."/>
            <person name="Wagner-Doebler I."/>
            <person name="Fuhrman J.A."/>
        </authorList>
    </citation>
    <scope>NUCLEOTIDE SEQUENCE [LARGE SCALE GENOMIC DNA]</scope>
    <source>
        <strain evidence="3 4">DSW-1</strain>
    </source>
</reference>
<dbReference type="PATRIC" id="fig|1300343.5.peg.286"/>
<keyword evidence="2" id="KW-0472">Membrane</keyword>
<feature type="transmembrane region" description="Helical" evidence="2">
    <location>
        <begin position="7"/>
        <end position="26"/>
    </location>
</feature>
<dbReference type="PANTHER" id="PTHR30441">
    <property type="entry name" value="DUF748 DOMAIN-CONTAINING PROTEIN"/>
    <property type="match status" value="1"/>
</dbReference>
<dbReference type="KEGG" id="ddo:I597_0284"/>
<dbReference type="GO" id="GO:0090313">
    <property type="term" value="P:regulation of protein targeting to membrane"/>
    <property type="evidence" value="ECO:0007669"/>
    <property type="project" value="TreeGrafter"/>
</dbReference>
<protein>
    <submittedName>
        <fullName evidence="3">Membrane protein</fullName>
    </submittedName>
</protein>
<dbReference type="RefSeq" id="WP_035325754.1">
    <property type="nucleotide sequence ID" value="NZ_CP015125.1"/>
</dbReference>
<accession>A0A0A2GTM1</accession>
<dbReference type="OrthoDB" id="596403at2"/>
<evidence type="ECO:0000313" key="3">
    <source>
        <dbReference type="EMBL" id="KGO06629.1"/>
    </source>
</evidence>
<organism evidence="3 4">
    <name type="scientific">Dokdonia donghaensis DSW-1</name>
    <dbReference type="NCBI Taxonomy" id="1300343"/>
    <lineage>
        <taxon>Bacteria</taxon>
        <taxon>Pseudomonadati</taxon>
        <taxon>Bacteroidota</taxon>
        <taxon>Flavobacteriia</taxon>
        <taxon>Flavobacteriales</taxon>
        <taxon>Flavobacteriaceae</taxon>
        <taxon>Dokdonia</taxon>
    </lineage>
</organism>
<dbReference type="GO" id="GO:0005886">
    <property type="term" value="C:plasma membrane"/>
    <property type="evidence" value="ECO:0007669"/>
    <property type="project" value="TreeGrafter"/>
</dbReference>